<dbReference type="PANTHER" id="PTHR43450">
    <property type="entry name" value="ASPARTYL-TRNA SYNTHETASE"/>
    <property type="match status" value="1"/>
</dbReference>
<feature type="domain" description="Aminoacyl-tRNA synthetase class II (D/K/N)" evidence="5">
    <location>
        <begin position="6"/>
        <end position="117"/>
    </location>
</feature>
<evidence type="ECO:0000313" key="9">
    <source>
        <dbReference type="Proteomes" id="UP001054821"/>
    </source>
</evidence>
<dbReference type="Proteomes" id="UP000327085">
    <property type="component" value="Unassembled WGS sequence"/>
</dbReference>
<keyword evidence="1" id="KW-0963">Cytoplasm</keyword>
<dbReference type="EMBL" id="CABIKO010000571">
    <property type="protein sequence ID" value="VVA37769.1"/>
    <property type="molecule type" value="Genomic_DNA"/>
</dbReference>
<dbReference type="GO" id="GO:0005829">
    <property type="term" value="C:cytosol"/>
    <property type="evidence" value="ECO:0007669"/>
    <property type="project" value="TreeGrafter"/>
</dbReference>
<evidence type="ECO:0000313" key="7">
    <source>
        <dbReference type="EMBL" id="VVA37769.1"/>
    </source>
</evidence>
<dbReference type="Proteomes" id="UP001054821">
    <property type="component" value="Chromosome 8"/>
</dbReference>
<dbReference type="EMBL" id="JAJFAZ020000008">
    <property type="protein sequence ID" value="KAI5313349.1"/>
    <property type="molecule type" value="Genomic_DNA"/>
</dbReference>
<dbReference type="PANTHER" id="PTHR43450:SF1">
    <property type="entry name" value="ASPARTATE--TRNA LIGASE, CYTOPLASMIC"/>
    <property type="match status" value="1"/>
</dbReference>
<proteinExistence type="predicted"/>
<dbReference type="GO" id="GO:0003723">
    <property type="term" value="F:RNA binding"/>
    <property type="evidence" value="ECO:0007669"/>
    <property type="project" value="TreeGrafter"/>
</dbReference>
<keyword evidence="4" id="KW-0067">ATP-binding</keyword>
<reference evidence="8" key="2">
    <citation type="journal article" date="2020" name="Plant J.">
        <title>Transposons played a major role in the diversification between the closely related almond and peach genomes: results from the almond genome sequence.</title>
        <authorList>
            <person name="Alioto T."/>
            <person name="Alexiou K.G."/>
            <person name="Bardil A."/>
            <person name="Barteri F."/>
            <person name="Castanera R."/>
            <person name="Cruz F."/>
            <person name="Dhingra A."/>
            <person name="Duval H."/>
            <person name="Fernandez I Marti A."/>
            <person name="Frias L."/>
            <person name="Galan B."/>
            <person name="Garcia J.L."/>
            <person name="Howad W."/>
            <person name="Gomez-Garrido J."/>
            <person name="Gut M."/>
            <person name="Julca I."/>
            <person name="Morata J."/>
            <person name="Puigdomenech P."/>
            <person name="Ribeca P."/>
            <person name="Rubio Cabetas M.J."/>
            <person name="Vlasova A."/>
            <person name="Wirthensohn M."/>
            <person name="Garcia-Mas J."/>
            <person name="Gabaldon T."/>
            <person name="Casacuberta J.M."/>
            <person name="Arus P."/>
        </authorList>
    </citation>
    <scope>NUCLEOTIDE SEQUENCE [LARGE SCALE GENOMIC DNA]</scope>
    <source>
        <strain evidence="8">cv. Texas</strain>
    </source>
</reference>
<name>A0A5E4GD38_PRUDU</name>
<dbReference type="Pfam" id="PF00152">
    <property type="entry name" value="tRNA-synt_2"/>
    <property type="match status" value="1"/>
</dbReference>
<organism evidence="7 8">
    <name type="scientific">Prunus dulcis</name>
    <name type="common">Almond</name>
    <name type="synonym">Amygdalus dulcis</name>
    <dbReference type="NCBI Taxonomy" id="3755"/>
    <lineage>
        <taxon>Eukaryota</taxon>
        <taxon>Viridiplantae</taxon>
        <taxon>Streptophyta</taxon>
        <taxon>Embryophyta</taxon>
        <taxon>Tracheophyta</taxon>
        <taxon>Spermatophyta</taxon>
        <taxon>Magnoliopsida</taxon>
        <taxon>eudicotyledons</taxon>
        <taxon>Gunneridae</taxon>
        <taxon>Pentapetalae</taxon>
        <taxon>rosids</taxon>
        <taxon>fabids</taxon>
        <taxon>Rosales</taxon>
        <taxon>Rosaceae</taxon>
        <taxon>Amygdaloideae</taxon>
        <taxon>Amygdaleae</taxon>
        <taxon>Prunus</taxon>
    </lineage>
</organism>
<dbReference type="OMA" id="KENCKHT"/>
<dbReference type="GO" id="GO:0017101">
    <property type="term" value="C:aminoacyl-tRNA synthetase multienzyme complex"/>
    <property type="evidence" value="ECO:0007669"/>
    <property type="project" value="TreeGrafter"/>
</dbReference>
<dbReference type="GO" id="GO:0005524">
    <property type="term" value="F:ATP binding"/>
    <property type="evidence" value="ECO:0007669"/>
    <property type="project" value="InterPro"/>
</dbReference>
<dbReference type="InParanoid" id="A0A5E4GD38"/>
<keyword evidence="9" id="KW-1185">Reference proteome</keyword>
<dbReference type="InterPro" id="IPR045864">
    <property type="entry name" value="aa-tRNA-synth_II/BPL/LPL"/>
</dbReference>
<dbReference type="AlphaFoldDB" id="A0A5E4GD38"/>
<evidence type="ECO:0000256" key="4">
    <source>
        <dbReference type="ARBA" id="ARBA00022840"/>
    </source>
</evidence>
<sequence length="119" mass="13872">MEIVRHYSEVMDIVDRLFVTIFGTLNKTCQKELEAVGRQYPFEPLKYLPEALRRTFLKVFKCLSYAGVEVDPMGDLNTETEKKLGQLVLEKYGTDLYILYRYPLGVRPFYTMPCDDNTA</sequence>
<dbReference type="GO" id="GO:0004815">
    <property type="term" value="F:aspartate-tRNA ligase activity"/>
    <property type="evidence" value="ECO:0007669"/>
    <property type="project" value="InterPro"/>
</dbReference>
<dbReference type="GO" id="GO:0006422">
    <property type="term" value="P:aspartyl-tRNA aminoacylation"/>
    <property type="evidence" value="ECO:0007669"/>
    <property type="project" value="InterPro"/>
</dbReference>
<evidence type="ECO:0000313" key="8">
    <source>
        <dbReference type="Proteomes" id="UP000327085"/>
    </source>
</evidence>
<gene>
    <name evidence="7" type="ORF">ALMOND_2B024440</name>
    <name evidence="6" type="ORF">L3X38_042523</name>
</gene>
<dbReference type="SUPFAM" id="SSF55681">
    <property type="entry name" value="Class II aaRS and biotin synthetases"/>
    <property type="match status" value="1"/>
</dbReference>
<evidence type="ECO:0000313" key="6">
    <source>
        <dbReference type="EMBL" id="KAI5313349.1"/>
    </source>
</evidence>
<evidence type="ECO:0000256" key="3">
    <source>
        <dbReference type="ARBA" id="ARBA00022741"/>
    </source>
</evidence>
<evidence type="ECO:0000256" key="1">
    <source>
        <dbReference type="ARBA" id="ARBA00022490"/>
    </source>
</evidence>
<dbReference type="Gramene" id="VVA37769">
    <property type="protein sequence ID" value="VVA37769"/>
    <property type="gene ID" value="Prudul26B024440"/>
</dbReference>
<keyword evidence="3" id="KW-0547">Nucleotide-binding</keyword>
<evidence type="ECO:0000259" key="5">
    <source>
        <dbReference type="Pfam" id="PF00152"/>
    </source>
</evidence>
<dbReference type="InterPro" id="IPR004364">
    <property type="entry name" value="Aa-tRNA-synt_II"/>
</dbReference>
<dbReference type="Gene3D" id="3.30.930.10">
    <property type="entry name" value="Bira Bifunctional Protein, Domain 2"/>
    <property type="match status" value="1"/>
</dbReference>
<keyword evidence="2 7" id="KW-0436">Ligase</keyword>
<accession>A0A5E4GD38</accession>
<dbReference type="InterPro" id="IPR004523">
    <property type="entry name" value="Asp-tRNA_synthase_2"/>
</dbReference>
<protein>
    <submittedName>
        <fullName evidence="7">PREDICTED: aspartate--tRNA ligase</fullName>
    </submittedName>
</protein>
<reference evidence="6 9" key="3">
    <citation type="journal article" date="2022" name="G3 (Bethesda)">
        <title>Whole-genome sequence and methylome profiling of the almond [Prunus dulcis (Mill.) D.A. Webb] cultivar 'Nonpareil'.</title>
        <authorList>
            <person name="D'Amico-Willman K.M."/>
            <person name="Ouma W.Z."/>
            <person name="Meulia T."/>
            <person name="Sideli G.M."/>
            <person name="Gradziel T.M."/>
            <person name="Fresnedo-Ramirez J."/>
        </authorList>
    </citation>
    <scope>NUCLEOTIDE SEQUENCE [LARGE SCALE GENOMIC DNA]</scope>
    <source>
        <strain evidence="6">Clone GOH B32 T37-40</strain>
    </source>
</reference>
<evidence type="ECO:0000256" key="2">
    <source>
        <dbReference type="ARBA" id="ARBA00022598"/>
    </source>
</evidence>
<reference evidence="7" key="1">
    <citation type="submission" date="2019-07" db="EMBL/GenBank/DDBJ databases">
        <authorList>
            <person name="Alioto T."/>
            <person name="Alioto T."/>
            <person name="Gomez Garrido J."/>
        </authorList>
    </citation>
    <scope>NUCLEOTIDE SEQUENCE [LARGE SCALE GENOMIC DNA]</scope>
</reference>